<name>A0ABS6XP23_9SPHN</name>
<sequence length="647" mass="72512">MKKLLVAPALLLVAAPAVAQEYHPRETFAPLDLSQGVNRYRSSNGLPGPDYWQNHADYAIRATLDTKAKALRGSERITYTNNSPDTLRIIWLHVEQNLYKAESRGYLANGGPVRGTTGGAMIDSAAIGIGKGESQPVTPTINDTRMQIVLPAPLKPGESATIEIAWHFTIPGTFGGRMAWGTSRDGEIYDLAQWYPRVAVYDDIRGWDPLPYLSQEFYSEYGDFDYWLTVPSDMIVAGSGELMNPKDVLTPTQIDRLDKARRSDKTVTIRSPQEIDDPASRPKRDGTLTWHFRMENTRDVAWTASSKFAWDAARINLPDGKSALAQSVYPAESAGPDRWGRSTEYVKDAVERFSAKWYPYPWPNAINVAGPATGMEYPGIVFDGIDDKGKMLFWITAHEIGHGWFPMIVGFDERRHAWMDEGFNTFIDVYESDEFNHGEYAPKRDGEYAPGGGNPVDEILPILADKDAPPIMSRADTVIEKYRHPVTYFKTALGLVLLREQILGPKRFDHAFRRFADAWAFKHPKPDDFFRAMASDAGEDLDYYWRGWFLNNWQMDLAATRIAYVDNDPTKGALVTVEARDKLIIPATLRVTFADGSTKDVRLPAETWIRQAATAVPVGGTSKVVKAEIDPDHKLPDKDRKNNVVTG</sequence>
<feature type="chain" id="PRO_5047369730" evidence="2">
    <location>
        <begin position="20"/>
        <end position="647"/>
    </location>
</feature>
<evidence type="ECO:0000259" key="3">
    <source>
        <dbReference type="Pfam" id="PF01433"/>
    </source>
</evidence>
<feature type="region of interest" description="Disordered" evidence="1">
    <location>
        <begin position="260"/>
        <end position="283"/>
    </location>
</feature>
<evidence type="ECO:0000256" key="1">
    <source>
        <dbReference type="SAM" id="MobiDB-lite"/>
    </source>
</evidence>
<reference evidence="4 5" key="1">
    <citation type="submission" date="2021-07" db="EMBL/GenBank/DDBJ databases">
        <title>Stakelama flava sp. nov., a novel endophytic bacterium isolated from branch of Kandelia candel.</title>
        <authorList>
            <person name="Tuo L."/>
        </authorList>
    </citation>
    <scope>NUCLEOTIDE SEQUENCE [LARGE SCALE GENOMIC DNA]</scope>
    <source>
        <strain evidence="4 5">CBK3Z-3</strain>
    </source>
</reference>
<evidence type="ECO:0000313" key="4">
    <source>
        <dbReference type="EMBL" id="MBW4331513.1"/>
    </source>
</evidence>
<dbReference type="InterPro" id="IPR014782">
    <property type="entry name" value="Peptidase_M1_dom"/>
</dbReference>
<keyword evidence="2" id="KW-0732">Signal</keyword>
<gene>
    <name evidence="4" type="ORF">KY084_11605</name>
</gene>
<dbReference type="RefSeq" id="WP_219238638.1">
    <property type="nucleotide sequence ID" value="NZ_JAHWZX010000010.1"/>
</dbReference>
<comment type="caution">
    <text evidence="4">The sequence shown here is derived from an EMBL/GenBank/DDBJ whole genome shotgun (WGS) entry which is preliminary data.</text>
</comment>
<feature type="domain" description="Peptidase M1 membrane alanine aminopeptidase" evidence="3">
    <location>
        <begin position="389"/>
        <end position="548"/>
    </location>
</feature>
<organism evidence="4 5">
    <name type="scientific">Stakelama flava</name>
    <dbReference type="NCBI Taxonomy" id="2860338"/>
    <lineage>
        <taxon>Bacteria</taxon>
        <taxon>Pseudomonadati</taxon>
        <taxon>Pseudomonadota</taxon>
        <taxon>Alphaproteobacteria</taxon>
        <taxon>Sphingomonadales</taxon>
        <taxon>Sphingomonadaceae</taxon>
        <taxon>Stakelama</taxon>
    </lineage>
</organism>
<protein>
    <submittedName>
        <fullName evidence="4">M1 family metallopeptidase</fullName>
    </submittedName>
</protein>
<accession>A0ABS6XP23</accession>
<dbReference type="Proteomes" id="UP001197214">
    <property type="component" value="Unassembled WGS sequence"/>
</dbReference>
<evidence type="ECO:0000313" key="5">
    <source>
        <dbReference type="Proteomes" id="UP001197214"/>
    </source>
</evidence>
<keyword evidence="5" id="KW-1185">Reference proteome</keyword>
<dbReference type="Pfam" id="PF01433">
    <property type="entry name" value="Peptidase_M1"/>
    <property type="match status" value="1"/>
</dbReference>
<dbReference type="EMBL" id="JAHWZX010000010">
    <property type="protein sequence ID" value="MBW4331513.1"/>
    <property type="molecule type" value="Genomic_DNA"/>
</dbReference>
<dbReference type="CDD" id="cd09604">
    <property type="entry name" value="M1_APN_like"/>
    <property type="match status" value="1"/>
</dbReference>
<proteinExistence type="predicted"/>
<evidence type="ECO:0000256" key="2">
    <source>
        <dbReference type="SAM" id="SignalP"/>
    </source>
</evidence>
<feature type="signal peptide" evidence="2">
    <location>
        <begin position="1"/>
        <end position="19"/>
    </location>
</feature>